<reference evidence="2" key="1">
    <citation type="submission" date="2013-04" db="EMBL/GenBank/DDBJ databases">
        <authorList>
            <person name="Qu J."/>
            <person name="Murali S.C."/>
            <person name="Bandaranaike D."/>
            <person name="Bellair M."/>
            <person name="Blankenburg K."/>
            <person name="Chao H."/>
            <person name="Dinh H."/>
            <person name="Doddapaneni H."/>
            <person name="Downs B."/>
            <person name="Dugan-Rocha S."/>
            <person name="Elkadiri S."/>
            <person name="Gnanaolivu R.D."/>
            <person name="Hernandez B."/>
            <person name="Javaid M."/>
            <person name="Jayaseelan J.C."/>
            <person name="Lee S."/>
            <person name="Li M."/>
            <person name="Ming W."/>
            <person name="Munidasa M."/>
            <person name="Muniz J."/>
            <person name="Nguyen L."/>
            <person name="Ongeri F."/>
            <person name="Osuji N."/>
            <person name="Pu L.-L."/>
            <person name="Puazo M."/>
            <person name="Qu C."/>
            <person name="Quiroz J."/>
            <person name="Raj R."/>
            <person name="Weissenberger G."/>
            <person name="Xin Y."/>
            <person name="Zou X."/>
            <person name="Han Y."/>
            <person name="Richards S."/>
            <person name="Worley K."/>
            <person name="Muzny D."/>
            <person name="Gibbs R."/>
        </authorList>
    </citation>
    <scope>NUCLEOTIDE SEQUENCE</scope>
    <source>
        <strain evidence="2">Sampled in the wild</strain>
    </source>
</reference>
<dbReference type="PANTHER" id="PTHR46599:SF3">
    <property type="entry name" value="PIGGYBAC TRANSPOSABLE ELEMENT-DERIVED PROTEIN 4"/>
    <property type="match status" value="1"/>
</dbReference>
<evidence type="ECO:0000313" key="3">
    <source>
        <dbReference type="Proteomes" id="UP000792457"/>
    </source>
</evidence>
<feature type="domain" description="PiggyBac transposable element-derived protein" evidence="1">
    <location>
        <begin position="3"/>
        <end position="135"/>
    </location>
</feature>
<dbReference type="PANTHER" id="PTHR46599">
    <property type="entry name" value="PIGGYBAC TRANSPOSABLE ELEMENT-DERIVED PROTEIN 4"/>
    <property type="match status" value="1"/>
</dbReference>
<dbReference type="AlphaFoldDB" id="A0A8K0JUK8"/>
<gene>
    <name evidence="2" type="ORF">J437_LFUL004560</name>
</gene>
<dbReference type="EMBL" id="KZ308136">
    <property type="protein sequence ID" value="KAG8222524.1"/>
    <property type="molecule type" value="Genomic_DNA"/>
</dbReference>
<evidence type="ECO:0000259" key="1">
    <source>
        <dbReference type="Pfam" id="PF13843"/>
    </source>
</evidence>
<organism evidence="2 3">
    <name type="scientific">Ladona fulva</name>
    <name type="common">Scarce chaser dragonfly</name>
    <name type="synonym">Libellula fulva</name>
    <dbReference type="NCBI Taxonomy" id="123851"/>
    <lineage>
        <taxon>Eukaryota</taxon>
        <taxon>Metazoa</taxon>
        <taxon>Ecdysozoa</taxon>
        <taxon>Arthropoda</taxon>
        <taxon>Hexapoda</taxon>
        <taxon>Insecta</taxon>
        <taxon>Pterygota</taxon>
        <taxon>Palaeoptera</taxon>
        <taxon>Odonata</taxon>
        <taxon>Epiprocta</taxon>
        <taxon>Anisoptera</taxon>
        <taxon>Libelluloidea</taxon>
        <taxon>Libellulidae</taxon>
        <taxon>Ladona</taxon>
    </lineage>
</organism>
<accession>A0A8K0JUK8</accession>
<dbReference type="Proteomes" id="UP000792457">
    <property type="component" value="Unassembled WGS sequence"/>
</dbReference>
<comment type="caution">
    <text evidence="2">The sequence shown here is derived from an EMBL/GenBank/DDBJ whole genome shotgun (WGS) entry which is preliminary data.</text>
</comment>
<keyword evidence="3" id="KW-1185">Reference proteome</keyword>
<name>A0A8K0JUK8_LADFU</name>
<dbReference type="InterPro" id="IPR029526">
    <property type="entry name" value="PGBD"/>
</dbReference>
<reference evidence="2" key="2">
    <citation type="submission" date="2017-10" db="EMBL/GenBank/DDBJ databases">
        <title>Ladona fulva Genome sequencing and assembly.</title>
        <authorList>
            <person name="Murali S."/>
            <person name="Richards S."/>
            <person name="Bandaranaike D."/>
            <person name="Bellair M."/>
            <person name="Blankenburg K."/>
            <person name="Chao H."/>
            <person name="Dinh H."/>
            <person name="Doddapaneni H."/>
            <person name="Dugan-Rocha S."/>
            <person name="Elkadiri S."/>
            <person name="Gnanaolivu R."/>
            <person name="Hernandez B."/>
            <person name="Skinner E."/>
            <person name="Javaid M."/>
            <person name="Lee S."/>
            <person name="Li M."/>
            <person name="Ming W."/>
            <person name="Munidasa M."/>
            <person name="Muniz J."/>
            <person name="Nguyen L."/>
            <person name="Hughes D."/>
            <person name="Osuji N."/>
            <person name="Pu L.-L."/>
            <person name="Puazo M."/>
            <person name="Qu C."/>
            <person name="Quiroz J."/>
            <person name="Raj R."/>
            <person name="Weissenberger G."/>
            <person name="Xin Y."/>
            <person name="Zou X."/>
            <person name="Han Y."/>
            <person name="Worley K."/>
            <person name="Muzny D."/>
            <person name="Gibbs R."/>
        </authorList>
    </citation>
    <scope>NUCLEOTIDE SEQUENCE</scope>
    <source>
        <strain evidence="2">Sampled in the wild</strain>
    </source>
</reference>
<protein>
    <recommendedName>
        <fullName evidence="1">PiggyBac transposable element-derived protein domain-containing protein</fullName>
    </recommendedName>
</protein>
<proteinExistence type="predicted"/>
<dbReference type="Pfam" id="PF13843">
    <property type="entry name" value="DDE_Tnp_1_7"/>
    <property type="match status" value="1"/>
</dbReference>
<evidence type="ECO:0000313" key="2">
    <source>
        <dbReference type="EMBL" id="KAG8222524.1"/>
    </source>
</evidence>
<dbReference type="OrthoDB" id="10057274at2759"/>
<sequence>MKDTNVTHATIRKLTRVVEGVGLKFYMDNFFSSSILYDNLQTKKIYGCGTVRQNRKGMLEDLGSKTVRLRCGEICSWTRDDLTAIVWKDKRNMCLLSNIHNSPEEENFCHEEGKAVKLTKVDDYNHHIGYVDKGDR</sequence>